<feature type="compositionally biased region" description="Low complexity" evidence="9">
    <location>
        <begin position="549"/>
        <end position="567"/>
    </location>
</feature>
<evidence type="ECO:0000256" key="6">
    <source>
        <dbReference type="PIRSR" id="PIRSR601952-1"/>
    </source>
</evidence>
<dbReference type="EC" id="3.1.3.1" evidence="12"/>
<feature type="binding site" evidence="7">
    <location>
        <position position="206"/>
    </location>
    <ligand>
        <name>Mg(2+)</name>
        <dbReference type="ChEBI" id="CHEBI:18420"/>
    </ligand>
</feature>
<comment type="cofactor">
    <cofactor evidence="7">
        <name>Zn(2+)</name>
        <dbReference type="ChEBI" id="CHEBI:29105"/>
    </cofactor>
    <text evidence="7">Binds 2 Zn(2+) ions.</text>
</comment>
<evidence type="ECO:0000313" key="13">
    <source>
        <dbReference type="Proteomes" id="UP001224674"/>
    </source>
</evidence>
<reference evidence="12 13" key="1">
    <citation type="submission" date="2023-03" db="EMBL/GenBank/DDBJ databases">
        <title>Complete genome sequences of several Auritidibacter ignavus strains isolated from ear infections.</title>
        <authorList>
            <person name="Baehr T."/>
            <person name="Baumhoegger A.M."/>
        </authorList>
    </citation>
    <scope>NUCLEOTIDE SEQUENCE [LARGE SCALE GENOMIC DNA]</scope>
    <source>
        <strain evidence="12 13">BABAE-6</strain>
    </source>
</reference>
<keyword evidence="7" id="KW-0460">Magnesium</keyword>
<dbReference type="PANTHER" id="PTHR11596">
    <property type="entry name" value="ALKALINE PHOSPHATASE"/>
    <property type="match status" value="1"/>
</dbReference>
<evidence type="ECO:0000313" key="12">
    <source>
        <dbReference type="EMBL" id="WGH92738.1"/>
    </source>
</evidence>
<evidence type="ECO:0000256" key="8">
    <source>
        <dbReference type="RuleBase" id="RU003946"/>
    </source>
</evidence>
<sequence length="606" mass="63611">MLFGTVFLNHDEEDSLIMRIFRSTCGRIALGAAATVATASLVAPSATAQETANAPEAAQAPKNIILLIGDGMGYNHVDSASLFENGESNWQISVDPENDQQQHQSDYGDNPQQSYEEFDLQIGMSHHSLDSPVYDPEAAWADFDWVKNNPTDSAASGTALASGHKTHNGSLGVDADGEPVENFAEYAAEKGLATGVVSSVPFGHATPASWGAHVADRGENHAIAEQMINGELDVIIGAGHPLYDVDGQEREANWKWLTEEQYTDLQEGNTDFTFLETTAELKDVANGNNVPESLFGLVPVAETLQFDRTALAEAEPRRDNGRVDGVPLEEGQSPLPGEIAKNDVPTLAELTDAALNVLEQDDEGFFTMIEGGAIDWAGHANATTGNLEEQIEFNDAVDTVVNWVEENSSWDETLVMVTADHETGFLSGPGAGTAWTQITGEAGQLPVDGWYSGDHTQALVPFFAHGAGADSVLNYVQGEDPVRGQYIDNTDVAKLSFDLLSGEAAPGPGAGDDDEEAPGSDDDDAQTPGSDDEDGTAGSDEDEEGTAGAGTEDGVAGSGDDVAAGDSEQSGSLADTGTSVAIIALLIAGALLVAGVTLMVLRKKTA</sequence>
<feature type="binding site" evidence="7">
    <location>
        <position position="70"/>
    </location>
    <ligand>
        <name>Mg(2+)</name>
        <dbReference type="ChEBI" id="CHEBI:18420"/>
    </ligand>
</feature>
<dbReference type="InterPro" id="IPR019931">
    <property type="entry name" value="LPXTG_anchor"/>
</dbReference>
<feature type="transmembrane region" description="Helical" evidence="10">
    <location>
        <begin position="580"/>
        <end position="601"/>
    </location>
</feature>
<dbReference type="PROSITE" id="PS50847">
    <property type="entry name" value="GRAM_POS_ANCHORING"/>
    <property type="match status" value="1"/>
</dbReference>
<keyword evidence="3" id="KW-0597">Phosphoprotein</keyword>
<proteinExistence type="inferred from homology"/>
<feature type="region of interest" description="Disordered" evidence="9">
    <location>
        <begin position="311"/>
        <end position="340"/>
    </location>
</feature>
<evidence type="ECO:0000256" key="2">
    <source>
        <dbReference type="ARBA" id="ARBA00022525"/>
    </source>
</evidence>
<feature type="binding site" evidence="7">
    <location>
        <position position="370"/>
    </location>
    <ligand>
        <name>Mg(2+)</name>
        <dbReference type="ChEBI" id="CHEBI:18420"/>
    </ligand>
</feature>
<evidence type="ECO:0000256" key="5">
    <source>
        <dbReference type="ARBA" id="ARBA00023088"/>
    </source>
</evidence>
<dbReference type="SMART" id="SM00098">
    <property type="entry name" value="alkPPc"/>
    <property type="match status" value="1"/>
</dbReference>
<dbReference type="Gene3D" id="3.40.720.10">
    <property type="entry name" value="Alkaline Phosphatase, subunit A"/>
    <property type="match status" value="1"/>
</dbReference>
<dbReference type="SUPFAM" id="SSF53649">
    <property type="entry name" value="Alkaline phosphatase-like"/>
    <property type="match status" value="1"/>
</dbReference>
<comment type="similarity">
    <text evidence="8">Belongs to the alkaline phosphatase family.</text>
</comment>
<dbReference type="Pfam" id="PF00245">
    <property type="entry name" value="Alk_phosphatase"/>
    <property type="match status" value="1"/>
</dbReference>
<accession>A0AAJ6AKV0</accession>
<feature type="compositionally biased region" description="Acidic residues" evidence="9">
    <location>
        <begin position="511"/>
        <end position="545"/>
    </location>
</feature>
<dbReference type="GO" id="GO:0004035">
    <property type="term" value="F:alkaline phosphatase activity"/>
    <property type="evidence" value="ECO:0007669"/>
    <property type="project" value="UniProtKB-EC"/>
</dbReference>
<dbReference type="PRINTS" id="PR00113">
    <property type="entry name" value="ALKPHPHTASE"/>
</dbReference>
<evidence type="ECO:0000256" key="9">
    <source>
        <dbReference type="SAM" id="MobiDB-lite"/>
    </source>
</evidence>
<organism evidence="12 13">
    <name type="scientific">Auritidibacter ignavus</name>
    <dbReference type="NCBI Taxonomy" id="678932"/>
    <lineage>
        <taxon>Bacteria</taxon>
        <taxon>Bacillati</taxon>
        <taxon>Actinomycetota</taxon>
        <taxon>Actinomycetes</taxon>
        <taxon>Micrococcales</taxon>
        <taxon>Micrococcaceae</taxon>
        <taxon>Auritidibacter</taxon>
    </lineage>
</organism>
<dbReference type="InterPro" id="IPR001952">
    <property type="entry name" value="Alkaline_phosphatase"/>
</dbReference>
<feature type="binding site" evidence="7">
    <location>
        <position position="421"/>
    </location>
    <ligand>
        <name>Zn(2+)</name>
        <dbReference type="ChEBI" id="CHEBI:29105"/>
        <label>2</label>
    </ligand>
</feature>
<dbReference type="CDD" id="cd16012">
    <property type="entry name" value="ALP"/>
    <property type="match status" value="1"/>
</dbReference>
<dbReference type="PANTHER" id="PTHR11596:SF5">
    <property type="entry name" value="ALKALINE PHOSPHATASE"/>
    <property type="match status" value="1"/>
</dbReference>
<keyword evidence="4" id="KW-0732">Signal</keyword>
<keyword evidence="7" id="KW-0479">Metal-binding</keyword>
<feature type="region of interest" description="Disordered" evidence="9">
    <location>
        <begin position="501"/>
        <end position="573"/>
    </location>
</feature>
<feature type="binding site" evidence="7">
    <location>
        <position position="204"/>
    </location>
    <ligand>
        <name>Mg(2+)</name>
        <dbReference type="ChEBI" id="CHEBI:18420"/>
    </ligand>
</feature>
<keyword evidence="7" id="KW-0862">Zinc</keyword>
<evidence type="ECO:0000256" key="10">
    <source>
        <dbReference type="SAM" id="Phobius"/>
    </source>
</evidence>
<name>A0AAJ6AKV0_9MICC</name>
<keyword evidence="13" id="KW-1185">Reference proteome</keyword>
<evidence type="ECO:0000259" key="11">
    <source>
        <dbReference type="PROSITE" id="PS50847"/>
    </source>
</evidence>
<feature type="binding site" evidence="7">
    <location>
        <position position="379"/>
    </location>
    <ligand>
        <name>Zn(2+)</name>
        <dbReference type="ChEBI" id="CHEBI:29105"/>
        <label>2</label>
    </ligand>
</feature>
<dbReference type="EMBL" id="CP122566">
    <property type="protein sequence ID" value="WGH92738.1"/>
    <property type="molecule type" value="Genomic_DNA"/>
</dbReference>
<feature type="binding site" evidence="7">
    <location>
        <position position="420"/>
    </location>
    <ligand>
        <name>Zn(2+)</name>
        <dbReference type="ChEBI" id="CHEBI:29105"/>
        <label>2</label>
    </ligand>
</feature>
<dbReference type="AlphaFoldDB" id="A0AAJ6AKV0"/>
<keyword evidence="5" id="KW-0572">Peptidoglycan-anchor</keyword>
<protein>
    <submittedName>
        <fullName evidence="12">Alkaline phosphatase</fullName>
        <ecNumber evidence="12">3.1.3.1</ecNumber>
    </submittedName>
</protein>
<keyword evidence="10" id="KW-0812">Transmembrane</keyword>
<keyword evidence="2" id="KW-0964">Secreted</keyword>
<evidence type="ECO:0000256" key="7">
    <source>
        <dbReference type="PIRSR" id="PIRSR601952-2"/>
    </source>
</evidence>
<dbReference type="GO" id="GO:0046872">
    <property type="term" value="F:metal ion binding"/>
    <property type="evidence" value="ECO:0007669"/>
    <property type="project" value="UniProtKB-KW"/>
</dbReference>
<feature type="domain" description="Gram-positive cocci surface proteins LPxTG" evidence="11">
    <location>
        <begin position="573"/>
        <end position="606"/>
    </location>
</feature>
<comment type="cofactor">
    <cofactor evidence="7">
        <name>Mg(2+)</name>
        <dbReference type="ChEBI" id="CHEBI:18420"/>
    </cofactor>
    <text evidence="7">Binds 1 Mg(2+) ion.</text>
</comment>
<feature type="binding site" evidence="7">
    <location>
        <position position="70"/>
    </location>
    <ligand>
        <name>Zn(2+)</name>
        <dbReference type="ChEBI" id="CHEBI:29105"/>
        <label>2</label>
    </ligand>
</feature>
<keyword evidence="10" id="KW-1133">Transmembrane helix</keyword>
<keyword evidence="10" id="KW-0472">Membrane</keyword>
<feature type="active site" description="Phosphoserine intermediate" evidence="6">
    <location>
        <position position="153"/>
    </location>
</feature>
<gene>
    <name evidence="12" type="ORF">QDX21_10590</name>
</gene>
<evidence type="ECO:0000256" key="4">
    <source>
        <dbReference type="ARBA" id="ARBA00022729"/>
    </source>
</evidence>
<keyword evidence="1" id="KW-0134">Cell wall</keyword>
<keyword evidence="12" id="KW-0378">Hydrolase</keyword>
<evidence type="ECO:0000256" key="3">
    <source>
        <dbReference type="ARBA" id="ARBA00022553"/>
    </source>
</evidence>
<evidence type="ECO:0000256" key="1">
    <source>
        <dbReference type="ARBA" id="ARBA00022512"/>
    </source>
</evidence>
<feature type="binding site" evidence="7">
    <location>
        <position position="375"/>
    </location>
    <ligand>
        <name>Zn(2+)</name>
        <dbReference type="ChEBI" id="CHEBI:29105"/>
        <label>2</label>
    </ligand>
</feature>
<dbReference type="InterPro" id="IPR017850">
    <property type="entry name" value="Alkaline_phosphatase_core_sf"/>
</dbReference>
<dbReference type="Proteomes" id="UP001224674">
    <property type="component" value="Chromosome"/>
</dbReference>
<dbReference type="RefSeq" id="WP_279674697.1">
    <property type="nucleotide sequence ID" value="NZ_CP122566.1"/>
</dbReference>